<dbReference type="SUPFAM" id="SSF50129">
    <property type="entry name" value="GroES-like"/>
    <property type="match status" value="1"/>
</dbReference>
<evidence type="ECO:0000256" key="7">
    <source>
        <dbReference type="ARBA" id="ARBA00033119"/>
    </source>
</evidence>
<dbReference type="CDD" id="cd15533">
    <property type="entry name" value="PHD1_PHF12"/>
    <property type="match status" value="1"/>
</dbReference>
<dbReference type="CDD" id="cd05288">
    <property type="entry name" value="PGDH"/>
    <property type="match status" value="1"/>
</dbReference>
<dbReference type="SMART" id="SM00829">
    <property type="entry name" value="PKS_ER"/>
    <property type="match status" value="1"/>
</dbReference>
<keyword evidence="6" id="KW-0560">Oxidoreductase</keyword>
<dbReference type="EMBL" id="OU015568">
    <property type="protein sequence ID" value="CAG5089218.1"/>
    <property type="molecule type" value="Genomic_DNA"/>
</dbReference>
<dbReference type="InterPro" id="IPR020843">
    <property type="entry name" value="ER"/>
</dbReference>
<name>A0ABN7RYT5_OIKDI</name>
<feature type="domain" description="FHA" evidence="13">
    <location>
        <begin position="376"/>
        <end position="428"/>
    </location>
</feature>
<evidence type="ECO:0000256" key="9">
    <source>
        <dbReference type="ARBA" id="ARBA00048290"/>
    </source>
</evidence>
<reference evidence="15 16" key="1">
    <citation type="submission" date="2021-04" db="EMBL/GenBank/DDBJ databases">
        <authorList>
            <person name="Bliznina A."/>
        </authorList>
    </citation>
    <scope>NUCLEOTIDE SEQUENCE [LARGE SCALE GENOMIC DNA]</scope>
</reference>
<keyword evidence="16" id="KW-1185">Reference proteome</keyword>
<comment type="catalytic activity">
    <reaction evidence="8">
        <text>13,14-dihydro-15-oxo-prostaglandin F1alpha + NADP(+) = 15-oxoprostaglandin F1alpha + NADPH + H(+)</text>
        <dbReference type="Rhea" id="RHEA:50592"/>
        <dbReference type="ChEBI" id="CHEBI:15378"/>
        <dbReference type="ChEBI" id="CHEBI:57783"/>
        <dbReference type="ChEBI" id="CHEBI:58349"/>
        <dbReference type="ChEBI" id="CHEBI:79072"/>
        <dbReference type="ChEBI" id="CHEBI:133411"/>
    </reaction>
    <physiologicalReaction direction="right-to-left" evidence="8">
        <dbReference type="Rhea" id="RHEA:50594"/>
    </physiologicalReaction>
</comment>
<dbReference type="PROSITE" id="PS50006">
    <property type="entry name" value="FHA_DOMAIN"/>
    <property type="match status" value="1"/>
</dbReference>
<dbReference type="PANTHER" id="PTHR43205:SF5">
    <property type="entry name" value="PROSTAGLANDIN REDUCTASE 2"/>
    <property type="match status" value="1"/>
</dbReference>
<accession>A0ABN7RYT5</accession>
<dbReference type="Gene3D" id="3.40.50.720">
    <property type="entry name" value="NAD(P)-binding Rossmann-like Domain"/>
    <property type="match status" value="1"/>
</dbReference>
<comment type="similarity">
    <text evidence="1">Belongs to the NADP-dependent oxidoreductase L4BD family.</text>
</comment>
<evidence type="ECO:0000256" key="4">
    <source>
        <dbReference type="ARBA" id="ARBA00022771"/>
    </source>
</evidence>
<dbReference type="SMART" id="SM00249">
    <property type="entry name" value="PHD"/>
    <property type="match status" value="2"/>
</dbReference>
<dbReference type="SUPFAM" id="SSF57903">
    <property type="entry name" value="FYVE/PHD zinc finger"/>
    <property type="match status" value="2"/>
</dbReference>
<dbReference type="InterPro" id="IPR011011">
    <property type="entry name" value="Znf_FYVE_PHD"/>
</dbReference>
<evidence type="ECO:0000256" key="12">
    <source>
        <dbReference type="SAM" id="MobiDB-lite"/>
    </source>
</evidence>
<dbReference type="InterPro" id="IPR013083">
    <property type="entry name" value="Znf_RING/FYVE/PHD"/>
</dbReference>
<evidence type="ECO:0000256" key="3">
    <source>
        <dbReference type="ARBA" id="ARBA00022723"/>
    </source>
</evidence>
<feature type="compositionally biased region" description="Basic residues" evidence="12">
    <location>
        <begin position="524"/>
        <end position="533"/>
    </location>
</feature>
<feature type="compositionally biased region" description="Basic residues" evidence="12">
    <location>
        <begin position="136"/>
        <end position="146"/>
    </location>
</feature>
<dbReference type="InterPro" id="IPR019787">
    <property type="entry name" value="Znf_PHD-finger"/>
</dbReference>
<dbReference type="Proteomes" id="UP001158576">
    <property type="component" value="Chromosome PAR"/>
</dbReference>
<dbReference type="InterPro" id="IPR013149">
    <property type="entry name" value="ADH-like_C"/>
</dbReference>
<keyword evidence="4 11" id="KW-0863">Zinc-finger</keyword>
<dbReference type="Pfam" id="PF00628">
    <property type="entry name" value="PHD"/>
    <property type="match status" value="2"/>
</dbReference>
<comment type="catalytic activity">
    <reaction evidence="10">
        <text>13,14-dihydro-15-oxo-prostaglandin E1 + NADP(+) = 15-oxoprostaglandin E1 + NADPH + H(+)</text>
        <dbReference type="Rhea" id="RHEA:50584"/>
        <dbReference type="ChEBI" id="CHEBI:15378"/>
        <dbReference type="ChEBI" id="CHEBI:57401"/>
        <dbReference type="ChEBI" id="CHEBI:57783"/>
        <dbReference type="ChEBI" id="CHEBI:58349"/>
        <dbReference type="ChEBI" id="CHEBI:133408"/>
    </reaction>
    <physiologicalReaction direction="right-to-left" evidence="10">
        <dbReference type="Rhea" id="RHEA:50586"/>
    </physiologicalReaction>
</comment>
<evidence type="ECO:0000256" key="11">
    <source>
        <dbReference type="PROSITE-ProRule" id="PRU00146"/>
    </source>
</evidence>
<dbReference type="InterPro" id="IPR045010">
    <property type="entry name" value="MDR_fam"/>
</dbReference>
<gene>
    <name evidence="15" type="ORF">OKIOD_LOCUS3690</name>
</gene>
<evidence type="ECO:0000256" key="1">
    <source>
        <dbReference type="ARBA" id="ARBA00010460"/>
    </source>
</evidence>
<dbReference type="InterPro" id="IPR000253">
    <property type="entry name" value="FHA_dom"/>
</dbReference>
<dbReference type="Pfam" id="PF00107">
    <property type="entry name" value="ADH_zinc_N"/>
    <property type="match status" value="1"/>
</dbReference>
<evidence type="ECO:0000256" key="10">
    <source>
        <dbReference type="ARBA" id="ARBA00049070"/>
    </source>
</evidence>
<feature type="region of interest" description="Disordered" evidence="12">
    <location>
        <begin position="504"/>
        <end position="544"/>
    </location>
</feature>
<dbReference type="PROSITE" id="PS50016">
    <property type="entry name" value="ZF_PHD_2"/>
    <property type="match status" value="1"/>
</dbReference>
<dbReference type="InterPro" id="IPR011032">
    <property type="entry name" value="GroES-like_sf"/>
</dbReference>
<dbReference type="SUPFAM" id="SSF49879">
    <property type="entry name" value="SMAD/FHA domain"/>
    <property type="match status" value="1"/>
</dbReference>
<evidence type="ECO:0000313" key="16">
    <source>
        <dbReference type="Proteomes" id="UP001158576"/>
    </source>
</evidence>
<protein>
    <recommendedName>
        <fullName evidence="7">15-oxoprostaglandin 13-reductase</fullName>
        <ecNumber evidence="2">1.3.1.48</ecNumber>
    </recommendedName>
    <alternativeName>
        <fullName evidence="7">15-oxoprostaglandin 13-reductase</fullName>
    </alternativeName>
</protein>
<evidence type="ECO:0000256" key="8">
    <source>
        <dbReference type="ARBA" id="ARBA00047878"/>
    </source>
</evidence>
<organism evidence="15 16">
    <name type="scientific">Oikopleura dioica</name>
    <name type="common">Tunicate</name>
    <dbReference type="NCBI Taxonomy" id="34765"/>
    <lineage>
        <taxon>Eukaryota</taxon>
        <taxon>Metazoa</taxon>
        <taxon>Chordata</taxon>
        <taxon>Tunicata</taxon>
        <taxon>Appendicularia</taxon>
        <taxon>Copelata</taxon>
        <taxon>Oikopleuridae</taxon>
        <taxon>Oikopleura</taxon>
    </lineage>
</organism>
<dbReference type="SUPFAM" id="SSF51735">
    <property type="entry name" value="NAD(P)-binding Rossmann-fold domains"/>
    <property type="match status" value="1"/>
</dbReference>
<dbReference type="InterPro" id="IPR008984">
    <property type="entry name" value="SMAD_FHA_dom_sf"/>
</dbReference>
<evidence type="ECO:0000256" key="2">
    <source>
        <dbReference type="ARBA" id="ARBA00011981"/>
    </source>
</evidence>
<sequence length="957" mass="106152">MSAETREEYIGDEIQKLIAPPVSNEGKSQKRGWRRRNNEYCEACKDGGELVCCEKCPVSYHPTCTNPPCDANDLPDKWICRGCTLKASQSYEEEDEESQQKGLFDMLLAHKKPMNPSNFVIPPSVTQESNLPGERRQRKKAGKNKRPYHEIDSNGCVQLSRLTGEPIKLCHHCNISSRKAQLIMCDFCPLFFHADCLNPPLKYPPTTKWMCPVHPERMLLQNRDLFVSQRKAIADLFSTEHVDPNFIITELLRKRQRSTNLRPSTSKLLNDSSIELANAGSLPKRKSIVPIGIKKAYKTRRYIDECTASEADAELVLSCIPSFGKEKLSEKQKRLSLIPDEEPKTPEEVDVPENFSCLLMPLEVDAPPIFVCEPISNIGTSPENDIVLQAEKCEAISPHHAVLYQDLSGSFELLNYSIHGMIVNGIEYGLEDPEIAVHKPDDPLTSDFTDRIHEMSKFGGWKITEDKKKVEWLKDKVIVSDESEDESNAAKNASESEVTCQSLAKLKKSPCPSPTPSVGSEKSKAKKRAKKSAKQSPEVPRHKCGCSVPEPGWESPVQLSHGSVIQFGCNKYLFVSKDAYIEEPPAEEAKDQVKKEETVMKIKEIFLANRPDHAPTPNDFGTREIDCPCALPDGGFSNESLPKGGILVKLAWISVDPYMRSRMRPVGPSYAASWEIGQTIDGFAVGQVIQSRSGKFPNGTFVSGMMPWAEYVVLDDRQCKPSPQGPTEIPKIEGLAGLENHFVGLFGVTGLTASIGMHVHGALKEGQTVVVSGAAGATGSVAGQYALRKGAKNVIGICGTEEKCEYLRKCGFTHTINYKTEDVAAKVQEFTASTGVDCYFDNVGGETSEIVIRRMNKDSHVVLCGQISSYNDPDAPYPNVLSEEVQKHVDSNNITRKRFLLLEHIEHTELCLGELIGWYLQGKIVAEETVVDGFENAPKAFCDMLQGKNIGKMVVRV</sequence>
<dbReference type="InterPro" id="IPR001965">
    <property type="entry name" value="Znf_PHD"/>
</dbReference>
<dbReference type="PANTHER" id="PTHR43205">
    <property type="entry name" value="PROSTAGLANDIN REDUCTASE"/>
    <property type="match status" value="1"/>
</dbReference>
<dbReference type="EC" id="1.3.1.48" evidence="2"/>
<comment type="catalytic activity">
    <reaction evidence="9">
        <text>13,14-dihydro-15-oxo-PGF2alpha + NADP(+) = 15-oxoprostaglandin F2alpha + NADPH + H(+)</text>
        <dbReference type="Rhea" id="RHEA:50588"/>
        <dbReference type="ChEBI" id="CHEBI:15378"/>
        <dbReference type="ChEBI" id="CHEBI:57783"/>
        <dbReference type="ChEBI" id="CHEBI:58349"/>
        <dbReference type="ChEBI" id="CHEBI:133374"/>
        <dbReference type="ChEBI" id="CHEBI:133409"/>
    </reaction>
    <physiologicalReaction direction="right-to-left" evidence="9">
        <dbReference type="Rhea" id="RHEA:50590"/>
    </physiologicalReaction>
</comment>
<dbReference type="Gene3D" id="2.30.30.1150">
    <property type="match status" value="1"/>
</dbReference>
<dbReference type="Pfam" id="PF16884">
    <property type="entry name" value="ADH_N_2"/>
    <property type="match status" value="1"/>
</dbReference>
<keyword evidence="5" id="KW-0862">Zinc</keyword>
<dbReference type="CDD" id="cd15534">
    <property type="entry name" value="PHD2_PHF12_Rco1"/>
    <property type="match status" value="1"/>
</dbReference>
<dbReference type="InterPro" id="IPR019786">
    <property type="entry name" value="Zinc_finger_PHD-type_CS"/>
</dbReference>
<dbReference type="Gene3D" id="3.30.40.10">
    <property type="entry name" value="Zinc/RING finger domain, C3HC4 (zinc finger)"/>
    <property type="match status" value="1"/>
</dbReference>
<keyword evidence="3" id="KW-0479">Metal-binding</keyword>
<evidence type="ECO:0000313" key="15">
    <source>
        <dbReference type="EMBL" id="CAG5089218.1"/>
    </source>
</evidence>
<feature type="region of interest" description="Disordered" evidence="12">
    <location>
        <begin position="118"/>
        <end position="148"/>
    </location>
</feature>
<proteinExistence type="inferred from homology"/>
<feature type="domain" description="PHD-type" evidence="14">
    <location>
        <begin position="38"/>
        <end position="86"/>
    </location>
</feature>
<evidence type="ECO:0000256" key="5">
    <source>
        <dbReference type="ARBA" id="ARBA00022833"/>
    </source>
</evidence>
<dbReference type="Gene3D" id="3.90.180.10">
    <property type="entry name" value="Medium-chain alcohol dehydrogenases, catalytic domain"/>
    <property type="match status" value="1"/>
</dbReference>
<dbReference type="InterPro" id="IPR036291">
    <property type="entry name" value="NAD(P)-bd_dom_sf"/>
</dbReference>
<evidence type="ECO:0000259" key="13">
    <source>
        <dbReference type="PROSITE" id="PS50006"/>
    </source>
</evidence>
<dbReference type="InterPro" id="IPR041694">
    <property type="entry name" value="ADH_N_2"/>
</dbReference>
<evidence type="ECO:0000259" key="14">
    <source>
        <dbReference type="PROSITE" id="PS50016"/>
    </source>
</evidence>
<dbReference type="PROSITE" id="PS01359">
    <property type="entry name" value="ZF_PHD_1"/>
    <property type="match status" value="1"/>
</dbReference>
<dbReference type="Pfam" id="PF00498">
    <property type="entry name" value="FHA"/>
    <property type="match status" value="1"/>
</dbReference>
<evidence type="ECO:0000256" key="6">
    <source>
        <dbReference type="ARBA" id="ARBA00023002"/>
    </source>
</evidence>